<keyword evidence="2" id="KW-1133">Transmembrane helix</keyword>
<proteinExistence type="inferred from homology"/>
<dbReference type="Pfam" id="PF13347">
    <property type="entry name" value="MFS_2"/>
    <property type="match status" value="1"/>
</dbReference>
<dbReference type="NCBIfam" id="TIGR00792">
    <property type="entry name" value="gph"/>
    <property type="match status" value="1"/>
</dbReference>
<dbReference type="InterPro" id="IPR036259">
    <property type="entry name" value="MFS_trans_sf"/>
</dbReference>
<dbReference type="PANTHER" id="PTHR11328:SF24">
    <property type="entry name" value="MAJOR FACILITATOR SUPERFAMILY (MFS) PROFILE DOMAIN-CONTAINING PROTEIN"/>
    <property type="match status" value="1"/>
</dbReference>
<dbReference type="CDD" id="cd17332">
    <property type="entry name" value="MFS_MelB_like"/>
    <property type="match status" value="1"/>
</dbReference>
<feature type="transmembrane region" description="Helical" evidence="2">
    <location>
        <begin position="21"/>
        <end position="43"/>
    </location>
</feature>
<feature type="transmembrane region" description="Helical" evidence="2">
    <location>
        <begin position="380"/>
        <end position="400"/>
    </location>
</feature>
<evidence type="ECO:0000256" key="2">
    <source>
        <dbReference type="SAM" id="Phobius"/>
    </source>
</evidence>
<dbReference type="RefSeq" id="WP_189415192.1">
    <property type="nucleotide sequence ID" value="NZ_BMYZ01000001.1"/>
</dbReference>
<feature type="transmembrane region" description="Helical" evidence="2">
    <location>
        <begin position="117"/>
        <end position="144"/>
    </location>
</feature>
<evidence type="ECO:0000313" key="3">
    <source>
        <dbReference type="EMBL" id="GGY62009.1"/>
    </source>
</evidence>
<feature type="transmembrane region" description="Helical" evidence="2">
    <location>
        <begin position="412"/>
        <end position="434"/>
    </location>
</feature>
<feature type="transmembrane region" description="Helical" evidence="2">
    <location>
        <begin position="232"/>
        <end position="254"/>
    </location>
</feature>
<gene>
    <name evidence="3" type="primary">ynaJ</name>
    <name evidence="3" type="ORF">GCM10011613_01830</name>
</gene>
<keyword evidence="4" id="KW-1185">Reference proteome</keyword>
<feature type="transmembrane region" description="Helical" evidence="2">
    <location>
        <begin position="326"/>
        <end position="342"/>
    </location>
</feature>
<dbReference type="EMBL" id="BMYZ01000001">
    <property type="protein sequence ID" value="GGY62009.1"/>
    <property type="molecule type" value="Genomic_DNA"/>
</dbReference>
<evidence type="ECO:0000256" key="1">
    <source>
        <dbReference type="ARBA" id="ARBA00009617"/>
    </source>
</evidence>
<comment type="similarity">
    <text evidence="1">Belongs to the sodium:galactoside symporter (TC 2.A.2) family.</text>
</comment>
<feature type="transmembrane region" description="Helical" evidence="2">
    <location>
        <begin position="302"/>
        <end position="320"/>
    </location>
</feature>
<evidence type="ECO:0000313" key="4">
    <source>
        <dbReference type="Proteomes" id="UP000619761"/>
    </source>
</evidence>
<dbReference type="PANTHER" id="PTHR11328">
    <property type="entry name" value="MAJOR FACILITATOR SUPERFAMILY DOMAIN-CONTAINING PROTEIN"/>
    <property type="match status" value="1"/>
</dbReference>
<protein>
    <submittedName>
        <fullName evidence="3">MFS transporter</fullName>
    </submittedName>
</protein>
<feature type="transmembrane region" description="Helical" evidence="2">
    <location>
        <begin position="89"/>
        <end position="105"/>
    </location>
</feature>
<feature type="transmembrane region" description="Helical" evidence="2">
    <location>
        <begin position="49"/>
        <end position="68"/>
    </location>
</feature>
<dbReference type="InterPro" id="IPR001927">
    <property type="entry name" value="Na/Gal_symport"/>
</dbReference>
<accession>A0ABQ3ANZ1</accession>
<comment type="caution">
    <text evidence="3">The sequence shown here is derived from an EMBL/GenBank/DDBJ whole genome shotgun (WGS) entry which is preliminary data.</text>
</comment>
<feature type="transmembrane region" description="Helical" evidence="2">
    <location>
        <begin position="274"/>
        <end position="295"/>
    </location>
</feature>
<dbReference type="Proteomes" id="UP000619761">
    <property type="component" value="Unassembled WGS sequence"/>
</dbReference>
<feature type="transmembrane region" description="Helical" evidence="2">
    <location>
        <begin position="186"/>
        <end position="211"/>
    </location>
</feature>
<dbReference type="Gene3D" id="1.20.1250.20">
    <property type="entry name" value="MFS general substrate transporter like domains"/>
    <property type="match status" value="2"/>
</dbReference>
<sequence>MNTTASDDRLAKLSWRERICYGLGDTGFNFYWTNISAFLLFFYTEVFGITAAVAGSMMIIVKVINAFTDAGLGAIADRTQTRYGKYRPFLLWGALPLCFSGVLLYTTPDLGGQGKAIWAFCTYLLMITCYTFVSIPYSALSGVITANPAERDTINSARFVGGYLGAALVTWGTQKLVKLFGQGDDVLGWQLAMVFWGVAASTILITTFLNTRERVAAVATTQPKIMDDIKDLVSNVPWIAVFTLNLMVMILLTLRTSTTLYYFKYYVGKPDFSAQFLPIFMLSAVAGAFSAPFLLRFFEKKALLILLMLATGIFSVAFYFVPPDGIIYMVILQVLIGFALGVKPPLTFSMLADTADYNEWKRGRRATAMTFAAGVFSQKLGSVLATLFITAVFTALGYQANQEQTADSLKGIVLLMSFIPAALAFLSVGALVFYKLDKLTMTKIQEDLLARKTQV</sequence>
<dbReference type="SUPFAM" id="SSF103473">
    <property type="entry name" value="MFS general substrate transporter"/>
    <property type="match status" value="1"/>
</dbReference>
<name>A0ABQ3ANZ1_9GAMM</name>
<reference evidence="4" key="1">
    <citation type="journal article" date="2019" name="Int. J. Syst. Evol. Microbiol.">
        <title>The Global Catalogue of Microorganisms (GCM) 10K type strain sequencing project: providing services to taxonomists for standard genome sequencing and annotation.</title>
        <authorList>
            <consortium name="The Broad Institute Genomics Platform"/>
            <consortium name="The Broad Institute Genome Sequencing Center for Infectious Disease"/>
            <person name="Wu L."/>
            <person name="Ma J."/>
        </authorList>
    </citation>
    <scope>NUCLEOTIDE SEQUENCE [LARGE SCALE GENOMIC DNA]</scope>
    <source>
        <strain evidence="4">KCTC 32239</strain>
    </source>
</reference>
<feature type="transmembrane region" description="Helical" evidence="2">
    <location>
        <begin position="156"/>
        <end position="174"/>
    </location>
</feature>
<organism evidence="3 4">
    <name type="scientific">Cellvibrio zantedeschiae</name>
    <dbReference type="NCBI Taxonomy" id="1237077"/>
    <lineage>
        <taxon>Bacteria</taxon>
        <taxon>Pseudomonadati</taxon>
        <taxon>Pseudomonadota</taxon>
        <taxon>Gammaproteobacteria</taxon>
        <taxon>Cellvibrionales</taxon>
        <taxon>Cellvibrionaceae</taxon>
        <taxon>Cellvibrio</taxon>
    </lineage>
</organism>
<dbReference type="InterPro" id="IPR039672">
    <property type="entry name" value="MFS_2"/>
</dbReference>
<keyword evidence="2" id="KW-0812">Transmembrane</keyword>
<keyword evidence="2" id="KW-0472">Membrane</keyword>